<evidence type="ECO:0000256" key="4">
    <source>
        <dbReference type="ARBA" id="ARBA00022989"/>
    </source>
</evidence>
<name>A0A1N7DMZ0_9NOCA</name>
<keyword evidence="2" id="KW-1003">Cell membrane</keyword>
<feature type="transmembrane region" description="Helical" evidence="6">
    <location>
        <begin position="119"/>
        <end position="138"/>
    </location>
</feature>
<organism evidence="7 8">
    <name type="scientific">Williamsia sterculiae</name>
    <dbReference type="NCBI Taxonomy" id="1344003"/>
    <lineage>
        <taxon>Bacteria</taxon>
        <taxon>Bacillati</taxon>
        <taxon>Actinomycetota</taxon>
        <taxon>Actinomycetes</taxon>
        <taxon>Mycobacteriales</taxon>
        <taxon>Nocardiaceae</taxon>
        <taxon>Williamsia</taxon>
    </lineage>
</organism>
<dbReference type="AlphaFoldDB" id="A0A1N7DMZ0"/>
<evidence type="ECO:0000256" key="1">
    <source>
        <dbReference type="ARBA" id="ARBA00004651"/>
    </source>
</evidence>
<evidence type="ECO:0000256" key="3">
    <source>
        <dbReference type="ARBA" id="ARBA00022692"/>
    </source>
</evidence>
<dbReference type="PANTHER" id="PTHR30086:SF20">
    <property type="entry name" value="ARGININE EXPORTER PROTEIN ARGO-RELATED"/>
    <property type="match status" value="1"/>
</dbReference>
<keyword evidence="3 6" id="KW-0812">Transmembrane</keyword>
<evidence type="ECO:0000313" key="7">
    <source>
        <dbReference type="EMBL" id="SIR77075.1"/>
    </source>
</evidence>
<dbReference type="PANTHER" id="PTHR30086">
    <property type="entry name" value="ARGININE EXPORTER PROTEIN ARGO"/>
    <property type="match status" value="1"/>
</dbReference>
<dbReference type="GO" id="GO:0005886">
    <property type="term" value="C:plasma membrane"/>
    <property type="evidence" value="ECO:0007669"/>
    <property type="project" value="UniProtKB-SubCell"/>
</dbReference>
<dbReference type="RefSeq" id="WP_076476727.1">
    <property type="nucleotide sequence ID" value="NZ_FTNT01000002.1"/>
</dbReference>
<proteinExistence type="predicted"/>
<dbReference type="STRING" id="1344003.SAMN05445060_0766"/>
<comment type="subcellular location">
    <subcellularLocation>
        <location evidence="1">Cell membrane</location>
        <topology evidence="1">Multi-pass membrane protein</topology>
    </subcellularLocation>
</comment>
<dbReference type="EMBL" id="FTNT01000002">
    <property type="protein sequence ID" value="SIR77075.1"/>
    <property type="molecule type" value="Genomic_DNA"/>
</dbReference>
<dbReference type="PIRSF" id="PIRSF006324">
    <property type="entry name" value="LeuE"/>
    <property type="match status" value="1"/>
</dbReference>
<reference evidence="7 8" key="1">
    <citation type="submission" date="2017-01" db="EMBL/GenBank/DDBJ databases">
        <authorList>
            <person name="Mah S.A."/>
            <person name="Swanson W.J."/>
            <person name="Moy G.W."/>
            <person name="Vacquier V.D."/>
        </authorList>
    </citation>
    <scope>NUCLEOTIDE SEQUENCE [LARGE SCALE GENOMIC DNA]</scope>
    <source>
        <strain evidence="7 8">CPCC 203464</strain>
    </source>
</reference>
<keyword evidence="5 6" id="KW-0472">Membrane</keyword>
<evidence type="ECO:0000256" key="6">
    <source>
        <dbReference type="SAM" id="Phobius"/>
    </source>
</evidence>
<dbReference type="OrthoDB" id="9784202at2"/>
<gene>
    <name evidence="7" type="ORF">SAMN05445060_0766</name>
</gene>
<dbReference type="GO" id="GO:0015171">
    <property type="term" value="F:amino acid transmembrane transporter activity"/>
    <property type="evidence" value="ECO:0007669"/>
    <property type="project" value="TreeGrafter"/>
</dbReference>
<protein>
    <submittedName>
        <fullName evidence="7">Threonine/homoserine/homoserine lactone efflux protein</fullName>
    </submittedName>
</protein>
<feature type="transmembrane region" description="Helical" evidence="6">
    <location>
        <begin position="71"/>
        <end position="88"/>
    </location>
</feature>
<evidence type="ECO:0000256" key="5">
    <source>
        <dbReference type="ARBA" id="ARBA00023136"/>
    </source>
</evidence>
<sequence length="206" mass="21580">MDWGTYGAFVAFVSIIILIPGPDVAVTIKNTLVGGRRQGAAAIVGIAIASLVQSTAAATGLSVLVTRAEPVFLAIKWVGAAYLCYLAFQALRSAWRGDVATSSDAAGGRPSVMTGMRQGFLCNITNPKIIAFYLAVLPQFLGSDPTPAGAALYAVSLPVFGSLYLMVLVTGVDRARAVFARRRVRRVMDSITGIALLGFGARLVAE</sequence>
<keyword evidence="4 6" id="KW-1133">Transmembrane helix</keyword>
<dbReference type="Proteomes" id="UP000186218">
    <property type="component" value="Unassembled WGS sequence"/>
</dbReference>
<dbReference type="Pfam" id="PF01810">
    <property type="entry name" value="LysE"/>
    <property type="match status" value="1"/>
</dbReference>
<feature type="transmembrane region" description="Helical" evidence="6">
    <location>
        <begin position="40"/>
        <end position="65"/>
    </location>
</feature>
<dbReference type="InterPro" id="IPR001123">
    <property type="entry name" value="LeuE-type"/>
</dbReference>
<accession>A0A1N7DMZ0</accession>
<keyword evidence="8" id="KW-1185">Reference proteome</keyword>
<evidence type="ECO:0000313" key="8">
    <source>
        <dbReference type="Proteomes" id="UP000186218"/>
    </source>
</evidence>
<feature type="transmembrane region" description="Helical" evidence="6">
    <location>
        <begin position="150"/>
        <end position="172"/>
    </location>
</feature>
<feature type="transmembrane region" description="Helical" evidence="6">
    <location>
        <begin position="6"/>
        <end position="28"/>
    </location>
</feature>
<evidence type="ECO:0000256" key="2">
    <source>
        <dbReference type="ARBA" id="ARBA00022475"/>
    </source>
</evidence>